<feature type="transmembrane region" description="Helical" evidence="1">
    <location>
        <begin position="274"/>
        <end position="295"/>
    </location>
</feature>
<dbReference type="Pfam" id="PF03140">
    <property type="entry name" value="DUF247"/>
    <property type="match status" value="1"/>
</dbReference>
<evidence type="ECO:0000256" key="1">
    <source>
        <dbReference type="SAM" id="Phobius"/>
    </source>
</evidence>
<organism evidence="2 3">
    <name type="scientific">Trema orientale</name>
    <name type="common">Charcoal tree</name>
    <name type="synonym">Celtis orientalis</name>
    <dbReference type="NCBI Taxonomy" id="63057"/>
    <lineage>
        <taxon>Eukaryota</taxon>
        <taxon>Viridiplantae</taxon>
        <taxon>Streptophyta</taxon>
        <taxon>Embryophyta</taxon>
        <taxon>Tracheophyta</taxon>
        <taxon>Spermatophyta</taxon>
        <taxon>Magnoliopsida</taxon>
        <taxon>eudicotyledons</taxon>
        <taxon>Gunneridae</taxon>
        <taxon>Pentapetalae</taxon>
        <taxon>rosids</taxon>
        <taxon>fabids</taxon>
        <taxon>Rosales</taxon>
        <taxon>Cannabaceae</taxon>
        <taxon>Trema</taxon>
    </lineage>
</organism>
<evidence type="ECO:0000313" key="3">
    <source>
        <dbReference type="Proteomes" id="UP000237000"/>
    </source>
</evidence>
<name>A0A2P5A6Y3_TREOI</name>
<dbReference type="InParanoid" id="A0A2P5A6Y3"/>
<feature type="non-terminal residue" evidence="2">
    <location>
        <position position="1"/>
    </location>
</feature>
<keyword evidence="3" id="KW-1185">Reference proteome</keyword>
<proteinExistence type="predicted"/>
<sequence length="301" mass="34696">EFGIDNHQASVIREELFLLENQIPFQVLELLVNLTNDPDQLKKDIASFLRINNIMAPVDDLRGHIQWNDILQMKKQNVLHLLDLLHSLIIFGDDNVGSNNSKNDDDNLKYFSHCYNQQKNNELKAAGIEFKPTFGLATVSFGSKCFNIRGHLKLPPLTMDEWTDRKLMNLVIYEMCLGGNHKKNCYVVTSYIKFMDFLIDREQDVKELRASRVLWNCLSSDAEVAKLFNDLGSKCFEQPLDVYLNVKTEIQTHCERKCSVWMAQVYQEHFSSPWTILALLAAAIVLALTAIQTWYSIHPKN</sequence>
<dbReference type="EMBL" id="JXTC01001136">
    <property type="protein sequence ID" value="PON32312.1"/>
    <property type="molecule type" value="Genomic_DNA"/>
</dbReference>
<accession>A0A2P5A6Y3</accession>
<protein>
    <submittedName>
        <fullName evidence="2">Uncharacterized protein</fullName>
    </submittedName>
</protein>
<gene>
    <name evidence="2" type="ORF">TorRG33x02_356560</name>
</gene>
<dbReference type="Proteomes" id="UP000237000">
    <property type="component" value="Unassembled WGS sequence"/>
</dbReference>
<dbReference type="PANTHER" id="PTHR31170:SF25">
    <property type="entry name" value="BNAA09G04570D PROTEIN"/>
    <property type="match status" value="1"/>
</dbReference>
<keyword evidence="1" id="KW-1133">Transmembrane helix</keyword>
<keyword evidence="1" id="KW-0472">Membrane</keyword>
<dbReference type="InterPro" id="IPR004158">
    <property type="entry name" value="DUF247_pln"/>
</dbReference>
<evidence type="ECO:0000313" key="2">
    <source>
        <dbReference type="EMBL" id="PON32312.1"/>
    </source>
</evidence>
<dbReference type="OrthoDB" id="1849062at2759"/>
<keyword evidence="1" id="KW-0812">Transmembrane</keyword>
<dbReference type="AlphaFoldDB" id="A0A2P5A6Y3"/>
<dbReference type="STRING" id="63057.A0A2P5A6Y3"/>
<dbReference type="PANTHER" id="PTHR31170">
    <property type="entry name" value="BNAC04G53230D PROTEIN"/>
    <property type="match status" value="1"/>
</dbReference>
<comment type="caution">
    <text evidence="2">The sequence shown here is derived from an EMBL/GenBank/DDBJ whole genome shotgun (WGS) entry which is preliminary data.</text>
</comment>
<reference evidence="3" key="1">
    <citation type="submission" date="2016-06" db="EMBL/GenBank/DDBJ databases">
        <title>Parallel loss of symbiosis genes in relatives of nitrogen-fixing non-legume Parasponia.</title>
        <authorList>
            <person name="Van Velzen R."/>
            <person name="Holmer R."/>
            <person name="Bu F."/>
            <person name="Rutten L."/>
            <person name="Van Zeijl A."/>
            <person name="Liu W."/>
            <person name="Santuari L."/>
            <person name="Cao Q."/>
            <person name="Sharma T."/>
            <person name="Shen D."/>
            <person name="Roswanjaya Y."/>
            <person name="Wardhani T."/>
            <person name="Kalhor M.S."/>
            <person name="Jansen J."/>
            <person name="Van den Hoogen J."/>
            <person name="Gungor B."/>
            <person name="Hartog M."/>
            <person name="Hontelez J."/>
            <person name="Verver J."/>
            <person name="Yang W.-C."/>
            <person name="Schijlen E."/>
            <person name="Repin R."/>
            <person name="Schilthuizen M."/>
            <person name="Schranz E."/>
            <person name="Heidstra R."/>
            <person name="Miyata K."/>
            <person name="Fedorova E."/>
            <person name="Kohlen W."/>
            <person name="Bisseling T."/>
            <person name="Smit S."/>
            <person name="Geurts R."/>
        </authorList>
    </citation>
    <scope>NUCLEOTIDE SEQUENCE [LARGE SCALE GENOMIC DNA]</scope>
    <source>
        <strain evidence="3">cv. RG33-2</strain>
    </source>
</reference>